<evidence type="ECO:0000256" key="1">
    <source>
        <dbReference type="ARBA" id="ARBA00004193"/>
    </source>
</evidence>
<keyword evidence="3 4" id="KW-0732">Signal</keyword>
<comment type="caution">
    <text evidence="6">The sequence shown here is derived from an EMBL/GenBank/DDBJ whole genome shotgun (WGS) entry which is preliminary data.</text>
</comment>
<comment type="subcellular location">
    <subcellularLocation>
        <location evidence="1">Cell membrane</location>
        <topology evidence="1">Lipid-anchor</topology>
    </subcellularLocation>
</comment>
<organism evidence="6 7">
    <name type="scientific">Bacillus benzoevorans</name>
    <dbReference type="NCBI Taxonomy" id="1456"/>
    <lineage>
        <taxon>Bacteria</taxon>
        <taxon>Bacillati</taxon>
        <taxon>Bacillota</taxon>
        <taxon>Bacilli</taxon>
        <taxon>Bacillales</taxon>
        <taxon>Bacillaceae</taxon>
        <taxon>Bacillus</taxon>
    </lineage>
</organism>
<dbReference type="PROSITE" id="PS51257">
    <property type="entry name" value="PROKAR_LIPOPROTEIN"/>
    <property type="match status" value="1"/>
</dbReference>
<dbReference type="RefSeq" id="WP_184526945.1">
    <property type="nucleotide sequence ID" value="NZ_JACHGK010000009.1"/>
</dbReference>
<evidence type="ECO:0000256" key="2">
    <source>
        <dbReference type="ARBA" id="ARBA00005695"/>
    </source>
</evidence>
<evidence type="ECO:0000313" key="7">
    <source>
        <dbReference type="Proteomes" id="UP000531594"/>
    </source>
</evidence>
<dbReference type="PROSITE" id="PS01040">
    <property type="entry name" value="SBP_BACTERIAL_5"/>
    <property type="match status" value="1"/>
</dbReference>
<dbReference type="GO" id="GO:0043190">
    <property type="term" value="C:ATP-binding cassette (ABC) transporter complex"/>
    <property type="evidence" value="ECO:0007669"/>
    <property type="project" value="InterPro"/>
</dbReference>
<dbReference type="InterPro" id="IPR000914">
    <property type="entry name" value="SBP_5_dom"/>
</dbReference>
<dbReference type="PANTHER" id="PTHR30290">
    <property type="entry name" value="PERIPLASMIC BINDING COMPONENT OF ABC TRANSPORTER"/>
    <property type="match status" value="1"/>
</dbReference>
<dbReference type="InterPro" id="IPR030678">
    <property type="entry name" value="Peptide/Ni-bd"/>
</dbReference>
<feature type="domain" description="Solute-binding protein family 5" evidence="5">
    <location>
        <begin position="88"/>
        <end position="449"/>
    </location>
</feature>
<dbReference type="EMBL" id="JACHGK010000009">
    <property type="protein sequence ID" value="MBB6446183.1"/>
    <property type="molecule type" value="Genomic_DNA"/>
</dbReference>
<gene>
    <name evidence="6" type="ORF">HNR53_002833</name>
</gene>
<feature type="signal peptide" evidence="4">
    <location>
        <begin position="1"/>
        <end position="24"/>
    </location>
</feature>
<dbReference type="GO" id="GO:1904680">
    <property type="term" value="F:peptide transmembrane transporter activity"/>
    <property type="evidence" value="ECO:0007669"/>
    <property type="project" value="TreeGrafter"/>
</dbReference>
<dbReference type="CDD" id="cd08495">
    <property type="entry name" value="PBP2_NikA_DppA_OppA_like_8"/>
    <property type="match status" value="1"/>
</dbReference>
<proteinExistence type="inferred from homology"/>
<dbReference type="GO" id="GO:0042597">
    <property type="term" value="C:periplasmic space"/>
    <property type="evidence" value="ECO:0007669"/>
    <property type="project" value="UniProtKB-ARBA"/>
</dbReference>
<dbReference type="PIRSF" id="PIRSF002741">
    <property type="entry name" value="MppA"/>
    <property type="match status" value="1"/>
</dbReference>
<sequence>MKIKNLFISLILCFVLLLSACSTSGTSSSSSGGGEDGGELIIGMESEADILDPHGAGGWVTMRINNQMFEPLIGEDLSRSSEESPVPELIPVLAKSWEVSEDGKTYTFHLREGVKFHDGSDFNAEAVDFNIKRLTDESFEFYDELGAGRTFRTWKFFESSEVVDENTINIHLSSPFSEFPRMLAQTNSLQIVSAEAIKKNGNKAMGENPVGTGPFKFDSRKRGEHITLVRNEDYWGEKAKLDKVIFRPLTDPAARVLAIQNDEVDIIAVPPPDSIENLKEQGFDVVSGTPPHIWYLTFNFDNEYMKNQKVRQAINYAINREGIANELLKGTVNPAYTIQSPGAENYDPERKWYEYDPEKAKQLLKEAGFENGFKTTLQTSVGGSGQLLPVDIAEWIQRDLKKVGIEVALDTQEWITYYSGYSDGMTPDVGMNQMSSGRTSPYFLSMVSHSEFVAPGGFNSGKYVNTELDAVLDKASTSVDKKEALELWKQAEAIIMEDAAFAPILNDSAPYVVNSRVKGFVVPSEEWYTLAPVYIEE</sequence>
<evidence type="ECO:0000259" key="5">
    <source>
        <dbReference type="Pfam" id="PF00496"/>
    </source>
</evidence>
<dbReference type="SUPFAM" id="SSF53850">
    <property type="entry name" value="Periplasmic binding protein-like II"/>
    <property type="match status" value="1"/>
</dbReference>
<dbReference type="AlphaFoldDB" id="A0A7X0HSS6"/>
<evidence type="ECO:0000256" key="3">
    <source>
        <dbReference type="ARBA" id="ARBA00022729"/>
    </source>
</evidence>
<evidence type="ECO:0000256" key="4">
    <source>
        <dbReference type="SAM" id="SignalP"/>
    </source>
</evidence>
<feature type="chain" id="PRO_5039408519" evidence="4">
    <location>
        <begin position="25"/>
        <end position="537"/>
    </location>
</feature>
<dbReference type="Gene3D" id="3.90.76.10">
    <property type="entry name" value="Dipeptide-binding Protein, Domain 1"/>
    <property type="match status" value="1"/>
</dbReference>
<dbReference type="InterPro" id="IPR023765">
    <property type="entry name" value="SBP_5_CS"/>
</dbReference>
<reference evidence="6 7" key="1">
    <citation type="submission" date="2020-08" db="EMBL/GenBank/DDBJ databases">
        <title>Genomic Encyclopedia of Type Strains, Phase IV (KMG-IV): sequencing the most valuable type-strain genomes for metagenomic binning, comparative biology and taxonomic classification.</title>
        <authorList>
            <person name="Goeker M."/>
        </authorList>
    </citation>
    <scope>NUCLEOTIDE SEQUENCE [LARGE SCALE GENOMIC DNA]</scope>
    <source>
        <strain evidence="6 7">DSM 5391</strain>
    </source>
</reference>
<keyword evidence="7" id="KW-1185">Reference proteome</keyword>
<dbReference type="Gene3D" id="3.10.105.10">
    <property type="entry name" value="Dipeptide-binding Protein, Domain 3"/>
    <property type="match status" value="1"/>
</dbReference>
<dbReference type="Gene3D" id="3.40.190.10">
    <property type="entry name" value="Periplasmic binding protein-like II"/>
    <property type="match status" value="1"/>
</dbReference>
<comment type="similarity">
    <text evidence="2">Belongs to the bacterial solute-binding protein 5 family.</text>
</comment>
<dbReference type="InterPro" id="IPR039424">
    <property type="entry name" value="SBP_5"/>
</dbReference>
<evidence type="ECO:0000313" key="6">
    <source>
        <dbReference type="EMBL" id="MBB6446183.1"/>
    </source>
</evidence>
<dbReference type="GO" id="GO:0015833">
    <property type="term" value="P:peptide transport"/>
    <property type="evidence" value="ECO:0007669"/>
    <property type="project" value="TreeGrafter"/>
</dbReference>
<dbReference type="Pfam" id="PF00496">
    <property type="entry name" value="SBP_bac_5"/>
    <property type="match status" value="1"/>
</dbReference>
<accession>A0A7X0HSS6</accession>
<name>A0A7X0HSS6_9BACI</name>
<protein>
    <submittedName>
        <fullName evidence="6">Peptide/nickel transport system substrate-binding protein</fullName>
    </submittedName>
</protein>
<dbReference type="Proteomes" id="UP000531594">
    <property type="component" value="Unassembled WGS sequence"/>
</dbReference>